<organism evidence="3 4">
    <name type="scientific">Venturia effusa</name>
    <dbReference type="NCBI Taxonomy" id="50376"/>
    <lineage>
        <taxon>Eukaryota</taxon>
        <taxon>Fungi</taxon>
        <taxon>Dikarya</taxon>
        <taxon>Ascomycota</taxon>
        <taxon>Pezizomycotina</taxon>
        <taxon>Dothideomycetes</taxon>
        <taxon>Pleosporomycetidae</taxon>
        <taxon>Venturiales</taxon>
        <taxon>Venturiaceae</taxon>
        <taxon>Venturia</taxon>
    </lineage>
</organism>
<dbReference type="OrthoDB" id="2592504at2759"/>
<evidence type="ECO:0000313" key="3">
    <source>
        <dbReference type="EMBL" id="QDS68707.1"/>
    </source>
</evidence>
<feature type="region of interest" description="Disordered" evidence="1">
    <location>
        <begin position="23"/>
        <end position="73"/>
    </location>
</feature>
<evidence type="ECO:0000259" key="2">
    <source>
        <dbReference type="Pfam" id="PF24852"/>
    </source>
</evidence>
<accession>A0A517KZ97</accession>
<evidence type="ECO:0000313" key="4">
    <source>
        <dbReference type="Proteomes" id="UP000316270"/>
    </source>
</evidence>
<feature type="domain" description="DUF7726" evidence="2">
    <location>
        <begin position="86"/>
        <end position="165"/>
    </location>
</feature>
<dbReference type="AlphaFoldDB" id="A0A517KZ97"/>
<dbReference type="PANTHER" id="PTHR42339:SF1">
    <property type="entry name" value="HISTONE H1"/>
    <property type="match status" value="1"/>
</dbReference>
<dbReference type="Proteomes" id="UP000316270">
    <property type="component" value="Chromosome 2"/>
</dbReference>
<dbReference type="EMBL" id="CP042186">
    <property type="protein sequence ID" value="QDS68707.1"/>
    <property type="molecule type" value="Genomic_DNA"/>
</dbReference>
<keyword evidence="4" id="KW-1185">Reference proteome</keyword>
<evidence type="ECO:0000256" key="1">
    <source>
        <dbReference type="SAM" id="MobiDB-lite"/>
    </source>
</evidence>
<dbReference type="InterPro" id="IPR056143">
    <property type="entry name" value="DUF7726"/>
</dbReference>
<reference evidence="3 4" key="1">
    <citation type="submission" date="2019-07" db="EMBL/GenBank/DDBJ databases">
        <title>Finished genome of Venturia effusa.</title>
        <authorList>
            <person name="Young C.A."/>
            <person name="Cox M.P."/>
            <person name="Ganley A.R.D."/>
            <person name="David W.J."/>
        </authorList>
    </citation>
    <scope>NUCLEOTIDE SEQUENCE [LARGE SCALE GENOMIC DNA]</scope>
    <source>
        <strain evidence="4">albino</strain>
    </source>
</reference>
<dbReference type="Pfam" id="PF24852">
    <property type="entry name" value="DUF7726"/>
    <property type="match status" value="1"/>
</dbReference>
<dbReference type="PANTHER" id="PTHR42339">
    <property type="entry name" value="HISTONE H1"/>
    <property type="match status" value="1"/>
</dbReference>
<sequence length="226" mass="25249">MPPKRQPLEDVDASKLKALESLVNELPENVVDATLTKTKKRKSTDHDSAPAKKTAKKTPSPPKDNTEDDLDVSSITLPGEESHAVEIYDTCNMLRSKITAFLKAHPGETKTSLARRLSTLPHVGTVNARNLSAFMSKSGYDAGNTSEAFYAGYVFFEKLRIKQGKPKSKDRLEMERVWGERGGFDVERVAHNKGIIMREGERFTKPNKYGEATFYYLDGSSEKMAF</sequence>
<protein>
    <recommendedName>
        <fullName evidence="2">DUF7726 domain-containing protein</fullName>
    </recommendedName>
</protein>
<name>A0A517KZ97_9PEZI</name>
<proteinExistence type="predicted"/>
<gene>
    <name evidence="3" type="ORF">FKW77_003800</name>
</gene>